<dbReference type="SUPFAM" id="SSF88946">
    <property type="entry name" value="Sigma2 domain of RNA polymerase sigma factors"/>
    <property type="match status" value="1"/>
</dbReference>
<dbReference type="InterPro" id="IPR013325">
    <property type="entry name" value="RNA_pol_sigma_r2"/>
</dbReference>
<accession>A0A0H4JBW1</accession>
<evidence type="ECO:0000256" key="1">
    <source>
        <dbReference type="ARBA" id="ARBA00023015"/>
    </source>
</evidence>
<dbReference type="Pfam" id="PF04542">
    <property type="entry name" value="Sigma70_r2"/>
    <property type="match status" value="1"/>
</dbReference>
<dbReference type="PANTHER" id="PTHR43133">
    <property type="entry name" value="RNA POLYMERASE ECF-TYPE SIGMA FACTO"/>
    <property type="match status" value="1"/>
</dbReference>
<evidence type="ECO:0000256" key="4">
    <source>
        <dbReference type="ARBA" id="ARBA00023163"/>
    </source>
</evidence>
<dbReference type="InterPro" id="IPR007627">
    <property type="entry name" value="RNA_pol_sigma70_r2"/>
</dbReference>
<evidence type="ECO:0000256" key="2">
    <source>
        <dbReference type="ARBA" id="ARBA00023082"/>
    </source>
</evidence>
<dbReference type="PANTHER" id="PTHR43133:SF8">
    <property type="entry name" value="RNA POLYMERASE SIGMA FACTOR HI_1459-RELATED"/>
    <property type="match status" value="1"/>
</dbReference>
<feature type="domain" description="RNA polymerase sigma-70 region 2" evidence="6">
    <location>
        <begin position="25"/>
        <end position="90"/>
    </location>
</feature>
<keyword evidence="3 5" id="KW-0238">DNA-binding</keyword>
<dbReference type="PROSITE" id="PS01063">
    <property type="entry name" value="SIGMA70_ECF"/>
    <property type="match status" value="1"/>
</dbReference>
<evidence type="ECO:0000256" key="5">
    <source>
        <dbReference type="RuleBase" id="RU000716"/>
    </source>
</evidence>
<keyword evidence="1 5" id="KW-0805">Transcription regulation</keyword>
<dbReference type="NCBIfam" id="TIGR02937">
    <property type="entry name" value="sigma70-ECF"/>
    <property type="match status" value="1"/>
</dbReference>
<proteinExistence type="inferred from homology"/>
<dbReference type="InterPro" id="IPR000838">
    <property type="entry name" value="RNA_pol_sigma70_ECF_CS"/>
</dbReference>
<dbReference type="GO" id="GO:0003677">
    <property type="term" value="F:DNA binding"/>
    <property type="evidence" value="ECO:0007669"/>
    <property type="project" value="UniProtKB-KW"/>
</dbReference>
<comment type="similarity">
    <text evidence="5">Belongs to the sigma-70 factor family. ECF subfamily.</text>
</comment>
<name>A0A0H4JBW1_9PROT</name>
<evidence type="ECO:0000256" key="3">
    <source>
        <dbReference type="ARBA" id="ARBA00023125"/>
    </source>
</evidence>
<dbReference type="EMBL" id="CP011002">
    <property type="protein sequence ID" value="AKO65977.1"/>
    <property type="molecule type" value="Genomic_DNA"/>
</dbReference>
<dbReference type="InterPro" id="IPR014284">
    <property type="entry name" value="RNA_pol_sigma-70_dom"/>
</dbReference>
<protein>
    <recommendedName>
        <fullName evidence="5">RNA polymerase sigma factor</fullName>
    </recommendedName>
</protein>
<reference evidence="7 8" key="1">
    <citation type="submission" date="2015-03" db="EMBL/GenBank/DDBJ databases">
        <title>Comparative analysis of the OM43 clade including a novel species from Red Sea uncovers genomic and metabolic diversity among marine methylotrophs.</title>
        <authorList>
            <person name="Jimenez-Infante F."/>
            <person name="Ngugi D.K."/>
            <person name="Vinu M."/>
            <person name="Alam I."/>
            <person name="Kamau A."/>
            <person name="Blom J."/>
            <person name="Bajic V.B."/>
            <person name="Stingl U."/>
        </authorList>
    </citation>
    <scope>NUCLEOTIDE SEQUENCE [LARGE SCALE GENOMIC DNA]</scope>
    <source>
        <strain evidence="7 8">MBRSH7</strain>
    </source>
</reference>
<keyword evidence="8" id="KW-1185">Reference proteome</keyword>
<evidence type="ECO:0000313" key="7">
    <source>
        <dbReference type="EMBL" id="AKO65977.1"/>
    </source>
</evidence>
<keyword evidence="2 5" id="KW-0731">Sigma factor</keyword>
<dbReference type="InterPro" id="IPR039425">
    <property type="entry name" value="RNA_pol_sigma-70-like"/>
</dbReference>
<dbReference type="GO" id="GO:0006352">
    <property type="term" value="P:DNA-templated transcription initiation"/>
    <property type="evidence" value="ECO:0007669"/>
    <property type="project" value="InterPro"/>
</dbReference>
<dbReference type="GO" id="GO:0016987">
    <property type="term" value="F:sigma factor activity"/>
    <property type="evidence" value="ECO:0007669"/>
    <property type="project" value="UniProtKB-KW"/>
</dbReference>
<dbReference type="Gene3D" id="1.10.1740.10">
    <property type="match status" value="1"/>
</dbReference>
<sequence>MLAGEVLEQLQDKAKLNTAYRSLNNFFYKKAFKFLVSNRLNDEDADDVIQETYIKVFEKIDTLKDDSKFESWLWQILRNNMNEFYRKSSRKNNVMFGLDTEDLENLTGDEDVKVSYGQKYVDQQSCIEEKFKLFKEEMPDRHYVINLQKDGVPVEDISIRIGRSYAATKEFLSQSKKKLTTYFEECKDLETS</sequence>
<organism evidence="7 8">
    <name type="scientific">Methylophilales bacterium MBRS-H7</name>
    <dbReference type="NCBI Taxonomy" id="1623450"/>
    <lineage>
        <taxon>Bacteria</taxon>
        <taxon>Pseudomonadati</taxon>
        <taxon>Pseudomonadota</taxon>
        <taxon>Betaproteobacteria</taxon>
        <taxon>Nitrosomonadales</taxon>
        <taxon>OM43 clade</taxon>
    </lineage>
</organism>
<evidence type="ECO:0000259" key="6">
    <source>
        <dbReference type="Pfam" id="PF04542"/>
    </source>
</evidence>
<gene>
    <name evidence="7" type="ORF">VI33_04500</name>
</gene>
<keyword evidence="4 5" id="KW-0804">Transcription</keyword>
<evidence type="ECO:0000313" key="8">
    <source>
        <dbReference type="Proteomes" id="UP000066549"/>
    </source>
</evidence>
<dbReference type="Proteomes" id="UP000066549">
    <property type="component" value="Chromosome"/>
</dbReference>
<dbReference type="AlphaFoldDB" id="A0A0H4JBW1"/>